<dbReference type="EMBL" id="HG793127">
    <property type="protein sequence ID" value="CDK27004.1"/>
    <property type="molecule type" value="Genomic_DNA"/>
</dbReference>
<dbReference type="AlphaFoldDB" id="W6MKH2"/>
<organism evidence="1 2">
    <name type="scientific">Kuraishia capsulata CBS 1993</name>
    <dbReference type="NCBI Taxonomy" id="1382522"/>
    <lineage>
        <taxon>Eukaryota</taxon>
        <taxon>Fungi</taxon>
        <taxon>Dikarya</taxon>
        <taxon>Ascomycota</taxon>
        <taxon>Saccharomycotina</taxon>
        <taxon>Pichiomycetes</taxon>
        <taxon>Pichiales</taxon>
        <taxon>Pichiaceae</taxon>
        <taxon>Kuraishia</taxon>
    </lineage>
</organism>
<dbReference type="STRING" id="1382522.W6MKH2"/>
<dbReference type="PANTHER" id="PTHR31285">
    <property type="entry name" value="NICOTINAMIDE MONONUCLEOTIDE ADENYLYLTRANSFERASE"/>
    <property type="match status" value="1"/>
</dbReference>
<dbReference type="Gene3D" id="3.40.50.620">
    <property type="entry name" value="HUPs"/>
    <property type="match status" value="1"/>
</dbReference>
<dbReference type="HOGENOM" id="CLU_032651_0_0_1"/>
<gene>
    <name evidence="1" type="ORF">KUCA_T00002981001</name>
</gene>
<dbReference type="PANTHER" id="PTHR31285:SF0">
    <property type="entry name" value="NICOTINAMIDE MONONUCLEOTIDE ADENYLYLTRANSFERASE"/>
    <property type="match status" value="1"/>
</dbReference>
<evidence type="ECO:0000313" key="1">
    <source>
        <dbReference type="EMBL" id="CDK27004.1"/>
    </source>
</evidence>
<accession>W6MKH2</accession>
<dbReference type="Proteomes" id="UP000019384">
    <property type="component" value="Unassembled WGS sequence"/>
</dbReference>
<dbReference type="GO" id="GO:0005634">
    <property type="term" value="C:nucleus"/>
    <property type="evidence" value="ECO:0007669"/>
    <property type="project" value="TreeGrafter"/>
</dbReference>
<dbReference type="SUPFAM" id="SSF52374">
    <property type="entry name" value="Nucleotidylyl transferase"/>
    <property type="match status" value="1"/>
</dbReference>
<sequence>MPKLKQELESFLKDGVPFRIIYSTSSAFVTRSTSRICILDSSFNPPHRGHYSLAENAIHYDFPERNARKDAHDKSNRSLLLLLSVKNADKVVQPAAFADRIAMMISLADFAGQSLKVPVALGLTSHAKFVDKATAIGKTLTEEYRSFHPTEMPLTFLMGFDTLIRVFDPKYYTPASVRDSLSSFMDLSELFVLTRDDGLHSLDDQKRYIENIRLGKTDTIPKEWYSKIHMVDGQKESTAISSSALRRSISSKEDSSIWKPYTIDAISEYITAAGLYRPFPSGDST</sequence>
<keyword evidence="2" id="KW-1185">Reference proteome</keyword>
<reference evidence="1" key="1">
    <citation type="submission" date="2013-12" db="EMBL/GenBank/DDBJ databases">
        <authorList>
            <person name="Genoscope - CEA"/>
        </authorList>
    </citation>
    <scope>NUCLEOTIDE SEQUENCE</scope>
    <source>
        <strain evidence="1">CBS 1993</strain>
    </source>
</reference>
<dbReference type="GeneID" id="34520388"/>
<name>W6MKH2_9ASCO</name>
<evidence type="ECO:0008006" key="3">
    <source>
        <dbReference type="Google" id="ProtNLM"/>
    </source>
</evidence>
<dbReference type="GO" id="GO:0005737">
    <property type="term" value="C:cytoplasm"/>
    <property type="evidence" value="ECO:0007669"/>
    <property type="project" value="TreeGrafter"/>
</dbReference>
<dbReference type="GO" id="GO:0016887">
    <property type="term" value="F:ATP hydrolysis activity"/>
    <property type="evidence" value="ECO:0007669"/>
    <property type="project" value="TreeGrafter"/>
</dbReference>
<proteinExistence type="predicted"/>
<dbReference type="GO" id="GO:0000309">
    <property type="term" value="F:nicotinamide-nucleotide adenylyltransferase activity"/>
    <property type="evidence" value="ECO:0007669"/>
    <property type="project" value="TreeGrafter"/>
</dbReference>
<dbReference type="OrthoDB" id="5591297at2759"/>
<evidence type="ECO:0000313" key="2">
    <source>
        <dbReference type="Proteomes" id="UP000019384"/>
    </source>
</evidence>
<dbReference type="InterPro" id="IPR014729">
    <property type="entry name" value="Rossmann-like_a/b/a_fold"/>
</dbReference>
<reference evidence="1" key="2">
    <citation type="submission" date="2014-02" db="EMBL/GenBank/DDBJ databases">
        <title>Complete DNA sequence of /Kuraishia capsulata/ illustrates novel genomic features among budding yeasts (/Saccharomycotina/).</title>
        <authorList>
            <person name="Morales L."/>
            <person name="Noel B."/>
            <person name="Porcel B."/>
            <person name="Marcet-Houben M."/>
            <person name="Hullo M-F."/>
            <person name="Sacerdot C."/>
            <person name="Tekaia F."/>
            <person name="Leh-Louis V."/>
            <person name="Despons L."/>
            <person name="Khanna V."/>
            <person name="Aury J-M."/>
            <person name="Barbe V."/>
            <person name="Couloux A."/>
            <person name="Labadie K."/>
            <person name="Pelletier E."/>
            <person name="Souciet J-L."/>
            <person name="Boekhout T."/>
            <person name="Gabaldon T."/>
            <person name="Wincker P."/>
            <person name="Dujon B."/>
        </authorList>
    </citation>
    <scope>NUCLEOTIDE SEQUENCE</scope>
    <source>
        <strain evidence="1">CBS 1993</strain>
    </source>
</reference>
<dbReference type="RefSeq" id="XP_022459000.1">
    <property type="nucleotide sequence ID" value="XM_022603279.1"/>
</dbReference>
<protein>
    <recommendedName>
        <fullName evidence="3">Nicotinamide-nucleotide adenylyltransferase</fullName>
    </recommendedName>
</protein>